<organism evidence="1 2">
    <name type="scientific">Pseudoalteromonas piscicida</name>
    <dbReference type="NCBI Taxonomy" id="43662"/>
    <lineage>
        <taxon>Bacteria</taxon>
        <taxon>Pseudomonadati</taxon>
        <taxon>Pseudomonadota</taxon>
        <taxon>Gammaproteobacteria</taxon>
        <taxon>Alteromonadales</taxon>
        <taxon>Pseudoalteromonadaceae</taxon>
        <taxon>Pseudoalteromonas</taxon>
    </lineage>
</organism>
<evidence type="ECO:0000313" key="1">
    <source>
        <dbReference type="EMBL" id="ATD07166.1"/>
    </source>
</evidence>
<keyword evidence="2" id="KW-1185">Reference proteome</keyword>
<gene>
    <name evidence="1" type="ORF">PPIS_a2154</name>
</gene>
<accession>A0ABN5CIN1</accession>
<reference evidence="1 2" key="1">
    <citation type="submission" date="2015-06" db="EMBL/GenBank/DDBJ databases">
        <authorList>
            <person name="Xie B.-B."/>
            <person name="Rong J.-C."/>
            <person name="Qin Q.-L."/>
            <person name="Zhang Y.-Z."/>
        </authorList>
    </citation>
    <scope>NUCLEOTIDE SEQUENCE [LARGE SCALE GENOMIC DNA]</scope>
    <source>
        <strain evidence="1 2">JCM 20779</strain>
    </source>
</reference>
<name>A0ABN5CIN1_PSEO7</name>
<dbReference type="Proteomes" id="UP000016521">
    <property type="component" value="Chromosome I"/>
</dbReference>
<dbReference type="EMBL" id="CP011924">
    <property type="protein sequence ID" value="ATD07166.1"/>
    <property type="molecule type" value="Genomic_DNA"/>
</dbReference>
<evidence type="ECO:0000313" key="2">
    <source>
        <dbReference type="Proteomes" id="UP000016521"/>
    </source>
</evidence>
<proteinExistence type="predicted"/>
<sequence length="54" mass="6000">MNVNKCAIKPTALQQNTPYVQLKLSKIALSLKSRFTVSIFTSTMALSMPISRDI</sequence>
<protein>
    <submittedName>
        <fullName evidence="1">Uncharacterized protein</fullName>
    </submittedName>
</protein>